<keyword evidence="2" id="KW-1185">Reference proteome</keyword>
<dbReference type="EMBL" id="AEUZ02000001">
    <property type="protein sequence ID" value="EHJ57449.1"/>
    <property type="molecule type" value="Genomic_DNA"/>
</dbReference>
<dbReference type="STRING" id="764291.STRUR_2275"/>
<name>G5KFK8_9STRE</name>
<evidence type="ECO:0000313" key="2">
    <source>
        <dbReference type="Proteomes" id="UP000005388"/>
    </source>
</evidence>
<dbReference type="AlphaFoldDB" id="G5KFK8"/>
<accession>G5KFK8</accession>
<proteinExistence type="predicted"/>
<dbReference type="eggNOG" id="COG3378">
    <property type="taxonomic scope" value="Bacteria"/>
</dbReference>
<protein>
    <submittedName>
        <fullName evidence="1">Uncharacterized protein</fullName>
    </submittedName>
</protein>
<gene>
    <name evidence="1" type="ORF">STRUR_2275</name>
</gene>
<evidence type="ECO:0000313" key="1">
    <source>
        <dbReference type="EMBL" id="EHJ57449.1"/>
    </source>
</evidence>
<sequence length="201" mass="23247">MSIYESKGFTSSLFKYKGSLEPFEYIAQFKPLKPPENGNIEHYKEHEAPYIISGTIKPENNGSYKRNNKSLISRDLIFLDYDDLEIGINFPKIVSKRLSEYSYIIYPTIKHTADNPRYRLVVKPNMSMNENSYKTTVKEIADLIGLPFDESSLTWSQLQGGYQSEEISSSIMVKTIQLLLIDQNRIILRHLLAIKSRIKNQ</sequence>
<comment type="caution">
    <text evidence="1">The sequence shown here is derived from an EMBL/GenBank/DDBJ whole genome shotgun (WGS) entry which is preliminary data.</text>
</comment>
<dbReference type="Proteomes" id="UP000005388">
    <property type="component" value="Unassembled WGS sequence"/>
</dbReference>
<reference evidence="1 2" key="1">
    <citation type="journal article" date="2014" name="Int. J. Syst. Evol. Microbiol.">
        <title>Phylogenomics and the dynamic genome evolution of the genus Streptococcus.</title>
        <authorList>
            <consortium name="The Broad Institute Genome Sequencing Platform"/>
            <person name="Richards V.P."/>
            <person name="Palmer S.R."/>
            <person name="Pavinski Bitar P.D."/>
            <person name="Qin X."/>
            <person name="Weinstock G.M."/>
            <person name="Highlander S.K."/>
            <person name="Town C.D."/>
            <person name="Burne R.A."/>
            <person name="Stanhope M.J."/>
        </authorList>
    </citation>
    <scope>NUCLEOTIDE SEQUENCE [LARGE SCALE GENOMIC DNA]</scope>
    <source>
        <strain evidence="1 2">2285-97</strain>
    </source>
</reference>
<organism evidence="1 2">
    <name type="scientific">Streptococcus urinalis 2285-97</name>
    <dbReference type="NCBI Taxonomy" id="764291"/>
    <lineage>
        <taxon>Bacteria</taxon>
        <taxon>Bacillati</taxon>
        <taxon>Bacillota</taxon>
        <taxon>Bacilli</taxon>
        <taxon>Lactobacillales</taxon>
        <taxon>Streptococcaceae</taxon>
        <taxon>Streptococcus</taxon>
    </lineage>
</organism>